<feature type="region of interest" description="Disordered" evidence="1">
    <location>
        <begin position="46"/>
        <end position="212"/>
    </location>
</feature>
<feature type="compositionally biased region" description="Basic and acidic residues" evidence="1">
    <location>
        <begin position="108"/>
        <end position="139"/>
    </location>
</feature>
<protein>
    <submittedName>
        <fullName evidence="2">Uncharacterized protein</fullName>
    </submittedName>
</protein>
<evidence type="ECO:0000313" key="3">
    <source>
        <dbReference type="Proteomes" id="UP001642484"/>
    </source>
</evidence>
<sequence>MEAEDAPGTVAVAAAEKLPDAPEAEQAKVQAAQAVAETVVVSPVQQELANGSSGELPEVSPREAPKVHAGVAPESMPALAEPVELQPGSTTPQPPVPSLGGPEMPLDMSERKPEVHDDEAMTKGGKDADLDQSGEHADADLEEPEESSCPEDVDGGSDAGDDSQVEADQDQAVKAKPKSQPKGRASKRDAAEVDAKQTSITEALTAKRSRKA</sequence>
<accession>A0ABP0R811</accession>
<dbReference type="Proteomes" id="UP001642484">
    <property type="component" value="Unassembled WGS sequence"/>
</dbReference>
<feature type="compositionally biased region" description="Basic residues" evidence="1">
    <location>
        <begin position="175"/>
        <end position="185"/>
    </location>
</feature>
<reference evidence="2 3" key="1">
    <citation type="submission" date="2024-02" db="EMBL/GenBank/DDBJ databases">
        <authorList>
            <person name="Chen Y."/>
            <person name="Shah S."/>
            <person name="Dougan E. K."/>
            <person name="Thang M."/>
            <person name="Chan C."/>
        </authorList>
    </citation>
    <scope>NUCLEOTIDE SEQUENCE [LARGE SCALE GENOMIC DNA]</scope>
</reference>
<comment type="caution">
    <text evidence="2">The sequence shown here is derived from an EMBL/GenBank/DDBJ whole genome shotgun (WGS) entry which is preliminary data.</text>
</comment>
<feature type="compositionally biased region" description="Acidic residues" evidence="1">
    <location>
        <begin position="140"/>
        <end position="169"/>
    </location>
</feature>
<name>A0ABP0R811_9DINO</name>
<gene>
    <name evidence="2" type="ORF">CCMP2556_LOCUS45974</name>
</gene>
<evidence type="ECO:0000256" key="1">
    <source>
        <dbReference type="SAM" id="MobiDB-lite"/>
    </source>
</evidence>
<dbReference type="EMBL" id="CAXAMN010025650">
    <property type="protein sequence ID" value="CAK9096721.1"/>
    <property type="molecule type" value="Genomic_DNA"/>
</dbReference>
<evidence type="ECO:0000313" key="2">
    <source>
        <dbReference type="EMBL" id="CAK9096721.1"/>
    </source>
</evidence>
<keyword evidence="3" id="KW-1185">Reference proteome</keyword>
<proteinExistence type="predicted"/>
<feature type="compositionally biased region" description="Basic and acidic residues" evidence="1">
    <location>
        <begin position="186"/>
        <end position="195"/>
    </location>
</feature>
<organism evidence="2 3">
    <name type="scientific">Durusdinium trenchii</name>
    <dbReference type="NCBI Taxonomy" id="1381693"/>
    <lineage>
        <taxon>Eukaryota</taxon>
        <taxon>Sar</taxon>
        <taxon>Alveolata</taxon>
        <taxon>Dinophyceae</taxon>
        <taxon>Suessiales</taxon>
        <taxon>Symbiodiniaceae</taxon>
        <taxon>Durusdinium</taxon>
    </lineage>
</organism>